<dbReference type="PROSITE" id="PS51192">
    <property type="entry name" value="HELICASE_ATP_BIND_1"/>
    <property type="match status" value="1"/>
</dbReference>
<comment type="similarity">
    <text evidence="2">Belongs to the DEAD box helicase family. DEAH subfamily. FANCM sub-subfamily.</text>
</comment>
<sequence length="2117" mass="230095">MSGGQRTLPQVWRAPEGTGGRRDVAGGDSDDELLLAAAAAADPGPPRGFSEAAGSIWIYPTNLPVRPYQERMAGAALLANTLVCLPTGLGKTFVAAVVMYNFYRWFPSGKVLFLAPTKPLVAQQMEACGRVMGIPGRDMAEMTGGTQALGRRELWNTKRVFFLTPQIMVNDLSRGTCPAVEIKCLVIDEAHKALGNHAYCQVVRELSKYTDQFRVLALSATPGSDTKAVQQVISNLLIAQIEVCAEDSPEIQPYSHERQVEKIVVPLGEELVEIQNTYIKVLEAFAGRLIKVGVLSRRDIPNLTKYQIILARDQYRKNPSAQNAGIHQGIIEGDFALCISLYHGYELLLQMGIRSLFIYLWGIMDGSKGLSRTKGELGRNEDFMELYQQLQDMFSDTAVTPESGGVCKSTTALEKKKEFVYSHPKLKKLEEIVIEHFRSWKQRCSADEEKSAGSAGDTRVMIFSSFRDSVQEIAEMLARLSPAVRAMTFVGHSSGKSTKGFTQKEQLEVVRRFREGGYNTLVSTCVGEEGLDIGEVDLIVCFDAQRSPVRLVQRMGRTGRRRHGRIVVILAQGREERNYNQSQCNKRSIHKAISGNKTLRFYQHSPRMVPEGITPKVHKMFITAEKQEQSTSRMLSKERRSSSLQHKSALFACVTGQKQMNSRESWSLSPEEFEIWDRLYRIKESDGIKEPVLPRVQFETLENLEETPFLLQEPEEGAARELSLSEWSIWQNQPLPTSLVDHSDRCHLFISAMEMMELMRHQKGDCSYEQELQPHLRMEDVNVAGNKRSPSVATLPWDQRGRCSRKDLAKSKAKPFLPDAADNESELFTTFKITKPKAPRRAPALSEELPVLPQEPPAPPSGAGLAVAGHSHPDSDKDEGLEVTFDLNAFIDLCDNSDSPGSPASPAAQQSSPAGKACGRIHQDSGYETSPVASDLFYLPESCRDSFTLLGPPQEPPELEQAFSQVQRLLSQPPPSGDELERLESRLRDEGTRSPSPKVLPDGHSEALQDSISPESPKTDPSLLLLENPKVTVPREFCASRSPCLSKTVSSTKAAAVEEEQLWNDSFDGLFDSEEFPEIPNNAPCRDHPLTNGPSKDPFLPKDTAEAALGVPGGEQSLHLFEDEAGEDLGEGSPMSTEPPARAGPAGTIPGTEGEPGREFPGVSPTQPCREPAATSGVALGEDDPYDCSQELFSVTFDLGFSIEDSGEESSEESRGAGNPKLNSALGSAPGAGSTEHAKMSLSDGSRLETSPGWDCRRLERRDVSTPLSCQSRGRHGGEGTEVTPAAGPVLKSAGSRRGREPPEPLPSALLTPTSRKGVNMKAVKRIPMKVLPNAREQVPEVPPVDGVKGSPWRQNLGRSAMDSPSGRTESLEDSKLHGSRVSPAAGPSSDSEEEIVFQRKKRIKKNVLKSPDGMDESDLESPARVTRKRRRPLSVSDTSSEDSGDFQRDRPRPGAAKGARSCVTAKAAGRQFLEEEAELSLLDAEGVSSDESDVSGEELSPSLAQFLDDEGEPTQALNESEMRAVYLSSVRSPALGSRYKMVHREFNPSAIFSQIPEQDVTYAEDSFCVGDEEEEAQSGCSEEEVPVNFDLLTTEGSSSSRKPYLTRRRTRLNQARLAGNAPAPGQKKKPSRIIVLSDSSEEETGGSREEALEAGQGKGQLPRALPSAPSARHSSGAGEGTAPRAGGQDTEQLLGLGTSEFGVLDPPPEQPGRSTPVPTAGSGCRNTDLQPAGQVYSSLKKTHGSSSGSAFPAVPNPSSATARISCVPKEHSPFLAGNSRVPKEHSPSLAGNSRVPGEQSPALAGNSRVPGEHSPFLAGNSRVPGEHSPSPAGNSRVPGEHSPALAGNSRVPGEQSPFLAGNSRVPGEHSPSRAGNSRVPGEQSPSLCILADSREICSGPEVLSCLRAVHGLRVQVCSLGTSDYIVSNRLAVDRLLQSELQSPGNRNKLGQRLQRLQGIFERICVIVETDRVRPGETSRCFQRTQYYDGVLSALVQAGVRLLFSSCQEETAALLNDLALLEHRKDAAIQVPTEPEGHQRDILNFYLSIPNLSYGAALNLCHSFGSITAVANSSVPALAAGARLSRPQAEELHRFLRHDFDLQLLPQPQPLPAKRKS</sequence>
<keyword evidence="16" id="KW-1185">Reference proteome</keyword>
<dbReference type="GO" id="GO:0031297">
    <property type="term" value="P:replication fork processing"/>
    <property type="evidence" value="ECO:0007669"/>
    <property type="project" value="Ensembl"/>
</dbReference>
<evidence type="ECO:0000256" key="11">
    <source>
        <dbReference type="ARBA" id="ARBA00083245"/>
    </source>
</evidence>
<dbReference type="CDD" id="cd18033">
    <property type="entry name" value="DEXDc_FANCM"/>
    <property type="match status" value="1"/>
</dbReference>
<evidence type="ECO:0000256" key="3">
    <source>
        <dbReference type="ARBA" id="ARBA00022741"/>
    </source>
</evidence>
<dbReference type="STRING" id="59729.ENSTGUP00000013620"/>
<dbReference type="InterPro" id="IPR044749">
    <property type="entry name" value="FANCM_DEXDc"/>
</dbReference>
<dbReference type="InterPro" id="IPR011545">
    <property type="entry name" value="DEAD/DEAH_box_helicase_dom"/>
</dbReference>
<dbReference type="GO" id="GO:0000712">
    <property type="term" value="P:resolution of meiotic recombination intermediates"/>
    <property type="evidence" value="ECO:0007669"/>
    <property type="project" value="Ensembl"/>
</dbReference>
<evidence type="ECO:0000256" key="1">
    <source>
        <dbReference type="ARBA" id="ARBA00004123"/>
    </source>
</evidence>
<name>H0ZSM4_TAEGU</name>
<feature type="domain" description="Helicase C-terminal" evidence="14">
    <location>
        <begin position="439"/>
        <end position="607"/>
    </location>
</feature>
<comment type="subcellular location">
    <subcellularLocation>
        <location evidence="1">Nucleus</location>
    </subcellularLocation>
</comment>
<evidence type="ECO:0000256" key="2">
    <source>
        <dbReference type="ARBA" id="ARBA00009889"/>
    </source>
</evidence>
<feature type="region of interest" description="Disordered" evidence="12">
    <location>
        <begin position="948"/>
        <end position="1024"/>
    </location>
</feature>
<evidence type="ECO:0000313" key="16">
    <source>
        <dbReference type="Proteomes" id="UP000007754"/>
    </source>
</evidence>
<feature type="compositionally biased region" description="Basic and acidic residues" evidence="12">
    <location>
        <begin position="979"/>
        <end position="992"/>
    </location>
</feature>
<evidence type="ECO:0000256" key="4">
    <source>
        <dbReference type="ARBA" id="ARBA00022763"/>
    </source>
</evidence>
<reference evidence="15" key="2">
    <citation type="submission" date="2025-08" db="UniProtKB">
        <authorList>
            <consortium name="Ensembl"/>
        </authorList>
    </citation>
    <scope>IDENTIFICATION</scope>
</reference>
<feature type="domain" description="Helicase ATP-binding" evidence="13">
    <location>
        <begin position="72"/>
        <end position="240"/>
    </location>
</feature>
<dbReference type="SMART" id="SM00891">
    <property type="entry name" value="ERCC4"/>
    <property type="match status" value="1"/>
</dbReference>
<keyword evidence="5" id="KW-0378">Hydrolase</keyword>
<dbReference type="OMA" id="MQMLPND"/>
<keyword evidence="7" id="KW-0067">ATP-binding</keyword>
<dbReference type="SUPFAM" id="SSF52980">
    <property type="entry name" value="Restriction endonuclease-like"/>
    <property type="match status" value="1"/>
</dbReference>
<dbReference type="GO" id="GO:0000400">
    <property type="term" value="F:four-way junction DNA binding"/>
    <property type="evidence" value="ECO:0007669"/>
    <property type="project" value="TreeGrafter"/>
</dbReference>
<feature type="compositionally biased region" description="Basic residues" evidence="12">
    <location>
        <begin position="1399"/>
        <end position="1408"/>
    </location>
</feature>
<dbReference type="InterPro" id="IPR014001">
    <property type="entry name" value="Helicase_ATP-bd"/>
</dbReference>
<dbReference type="InterPro" id="IPR011335">
    <property type="entry name" value="Restrct_endonuc-II-like"/>
</dbReference>
<dbReference type="FunCoup" id="H0ZSM4">
    <property type="interactions" value="471"/>
</dbReference>
<evidence type="ECO:0000256" key="10">
    <source>
        <dbReference type="ARBA" id="ARBA00058282"/>
    </source>
</evidence>
<evidence type="ECO:0000256" key="7">
    <source>
        <dbReference type="ARBA" id="ARBA00022840"/>
    </source>
</evidence>
<dbReference type="CDD" id="cd20077">
    <property type="entry name" value="XPF_nuclease_FANCM"/>
    <property type="match status" value="1"/>
</dbReference>
<dbReference type="SUPFAM" id="SSF52540">
    <property type="entry name" value="P-loop containing nucleoside triphosphate hydrolases"/>
    <property type="match status" value="1"/>
</dbReference>
<dbReference type="InterPro" id="IPR010994">
    <property type="entry name" value="RuvA_2-like"/>
</dbReference>
<dbReference type="SMART" id="SM00487">
    <property type="entry name" value="DEXDc"/>
    <property type="match status" value="1"/>
</dbReference>
<evidence type="ECO:0000313" key="15">
    <source>
        <dbReference type="Ensembl" id="ENSTGUP00000013620.2"/>
    </source>
</evidence>
<evidence type="ECO:0000256" key="9">
    <source>
        <dbReference type="ARBA" id="ARBA00023242"/>
    </source>
</evidence>
<dbReference type="PROSITE" id="PS51194">
    <property type="entry name" value="HELICASE_CTER"/>
    <property type="match status" value="1"/>
</dbReference>
<dbReference type="Gene3D" id="1.20.1320.20">
    <property type="entry name" value="hef helicase domain"/>
    <property type="match status" value="1"/>
</dbReference>
<dbReference type="GO" id="GO:0043240">
    <property type="term" value="C:Fanconi anaemia nuclear complex"/>
    <property type="evidence" value="ECO:0007669"/>
    <property type="project" value="Ensembl"/>
</dbReference>
<evidence type="ECO:0000256" key="5">
    <source>
        <dbReference type="ARBA" id="ARBA00022801"/>
    </source>
</evidence>
<dbReference type="CTD" id="57697"/>
<evidence type="ECO:0000259" key="13">
    <source>
        <dbReference type="PROSITE" id="PS51192"/>
    </source>
</evidence>
<dbReference type="SMART" id="SM00490">
    <property type="entry name" value="HELICc"/>
    <property type="match status" value="1"/>
</dbReference>
<dbReference type="GO" id="GO:0004518">
    <property type="term" value="F:nuclease activity"/>
    <property type="evidence" value="ECO:0007669"/>
    <property type="project" value="InterPro"/>
</dbReference>
<feature type="region of interest" description="Disordered" evidence="12">
    <location>
        <begin position="1571"/>
        <end position="1884"/>
    </location>
</feature>
<dbReference type="FunFam" id="1.20.1320.20:FF:000001">
    <property type="entry name" value="Fanconi anemia, complementation group M"/>
    <property type="match status" value="1"/>
</dbReference>
<reference evidence="15 16" key="1">
    <citation type="journal article" date="2010" name="Nature">
        <title>The genome of a songbird.</title>
        <authorList>
            <person name="Warren W.C."/>
            <person name="Clayton D.F."/>
            <person name="Ellegren H."/>
            <person name="Arnold A.P."/>
            <person name="Hillier L.W."/>
            <person name="Kunstner A."/>
            <person name="Searle S."/>
            <person name="White S."/>
            <person name="Vilella A.J."/>
            <person name="Fairley S."/>
            <person name="Heger A."/>
            <person name="Kong L."/>
            <person name="Ponting C.P."/>
            <person name="Jarvis E.D."/>
            <person name="Mello C.V."/>
            <person name="Minx P."/>
            <person name="Lovell P."/>
            <person name="Velho T.A."/>
            <person name="Ferris M."/>
            <person name="Balakrishnan C.N."/>
            <person name="Sinha S."/>
            <person name="Blatti C."/>
            <person name="London S.E."/>
            <person name="Li Y."/>
            <person name="Lin Y.C."/>
            <person name="George J."/>
            <person name="Sweedler J."/>
            <person name="Southey B."/>
            <person name="Gunaratne P."/>
            <person name="Watson M."/>
            <person name="Nam K."/>
            <person name="Backstrom N."/>
            <person name="Smeds L."/>
            <person name="Nabholz B."/>
            <person name="Itoh Y."/>
            <person name="Whitney O."/>
            <person name="Pfenning A.R."/>
            <person name="Howard J."/>
            <person name="Volker M."/>
            <person name="Skinner B.M."/>
            <person name="Griffin D.K."/>
            <person name="Ye L."/>
            <person name="McLaren W.M."/>
            <person name="Flicek P."/>
            <person name="Quesada V."/>
            <person name="Velasco G."/>
            <person name="Lopez-Otin C."/>
            <person name="Puente X.S."/>
            <person name="Olender T."/>
            <person name="Lancet D."/>
            <person name="Smit A.F."/>
            <person name="Hubley R."/>
            <person name="Konkel M.K."/>
            <person name="Walker J.A."/>
            <person name="Batzer M.A."/>
            <person name="Gu W."/>
            <person name="Pollock D.D."/>
            <person name="Chen L."/>
            <person name="Cheng Z."/>
            <person name="Eichler E.E."/>
            <person name="Stapley J."/>
            <person name="Slate J."/>
            <person name="Ekblom R."/>
            <person name="Birkhead T."/>
            <person name="Burke T."/>
            <person name="Burt D."/>
            <person name="Scharff C."/>
            <person name="Adam I."/>
            <person name="Richard H."/>
            <person name="Sultan M."/>
            <person name="Soldatov A."/>
            <person name="Lehrach H."/>
            <person name="Edwards S.V."/>
            <person name="Yang S.P."/>
            <person name="Li X."/>
            <person name="Graves T."/>
            <person name="Fulton L."/>
            <person name="Nelson J."/>
            <person name="Chinwalla A."/>
            <person name="Hou S."/>
            <person name="Mardis E.R."/>
            <person name="Wilson R.K."/>
        </authorList>
    </citation>
    <scope>NUCLEOTIDE SEQUENCE [LARGE SCALE GENOMIC DNA]</scope>
</reference>
<reference evidence="15" key="3">
    <citation type="submission" date="2025-09" db="UniProtKB">
        <authorList>
            <consortium name="Ensembl"/>
        </authorList>
    </citation>
    <scope>IDENTIFICATION</scope>
</reference>
<dbReference type="InterPro" id="IPR001650">
    <property type="entry name" value="Helicase_C-like"/>
</dbReference>
<dbReference type="Ensembl" id="ENSTGUT00000013776.2">
    <property type="protein sequence ID" value="ENSTGUP00000013620.2"/>
    <property type="gene ID" value="ENSTGUG00000013226.2"/>
</dbReference>
<protein>
    <recommendedName>
        <fullName evidence="11">ATP-dependent RNA helicase FANCM</fullName>
    </recommendedName>
</protein>
<dbReference type="PANTHER" id="PTHR14025:SF20">
    <property type="entry name" value="FANCONI ANEMIA GROUP M PROTEIN"/>
    <property type="match status" value="1"/>
</dbReference>
<feature type="region of interest" description="Disordered" evidence="12">
    <location>
        <begin position="1"/>
        <end position="26"/>
    </location>
</feature>
<keyword evidence="9" id="KW-0539">Nucleus</keyword>
<comment type="function">
    <text evidence="10">DNA-dependent ATPase component of the Fanconi anemia (FA) core complex. Required for the normal activation of the FA pathway, leading to monoubiquitination of the FANCI-FANCD2 complex in response to DNA damage, cellular resistance to DNA cross-linking drugs, and prevention of chromosomal breakage. In complex with CENPS and CENPX, binds double-stranded DNA (dsDNA), fork-structured DNA (fsDNA) and Holliday junction substrates. Its ATP-dependent DNA branch migration activity can process branched DNA structures such as a movable replication fork. This activity is strongly stimulated in the presence of CENPS and CENPX. In complex with FAAP24, efficiently binds to single-strand DNA (ssDNA), splayed-arm DNA, and 3'-flap substrates. In vitro, on its own, strongly binds ssDNA oligomers and weakly fsDNA, but does not bind to dsDNA.</text>
</comment>
<dbReference type="InterPro" id="IPR006166">
    <property type="entry name" value="ERCC4_domain"/>
</dbReference>
<feature type="region of interest" description="Disordered" evidence="12">
    <location>
        <begin position="849"/>
        <end position="879"/>
    </location>
</feature>
<dbReference type="GeneTree" id="ENSGT00940000156480"/>
<feature type="compositionally biased region" description="Basic and acidic residues" evidence="12">
    <location>
        <begin position="1255"/>
        <end position="1264"/>
    </location>
</feature>
<dbReference type="GO" id="GO:1902527">
    <property type="term" value="P:positive regulation of protein monoubiquitination"/>
    <property type="evidence" value="ECO:0007669"/>
    <property type="project" value="Ensembl"/>
</dbReference>
<keyword evidence="4" id="KW-0227">DNA damage</keyword>
<dbReference type="InterPro" id="IPR047418">
    <property type="entry name" value="XPF_nuclease_FANCM"/>
</dbReference>
<gene>
    <name evidence="15" type="primary">FANCM</name>
</gene>
<dbReference type="Proteomes" id="UP000007754">
    <property type="component" value="Chromosome 5"/>
</dbReference>
<dbReference type="Gene3D" id="3.40.50.300">
    <property type="entry name" value="P-loop containing nucleotide triphosphate hydrolases"/>
    <property type="match status" value="2"/>
</dbReference>
<dbReference type="HOGENOM" id="CLU_002513_3_2_1"/>
<dbReference type="InterPro" id="IPR039686">
    <property type="entry name" value="FANCM/Mph1-like_ID"/>
</dbReference>
<dbReference type="Pfam" id="PF16783">
    <property type="entry name" value="FANCM-MHF_bd"/>
    <property type="match status" value="1"/>
</dbReference>
<keyword evidence="8" id="KW-0234">DNA repair</keyword>
<dbReference type="SUPFAM" id="SSF47781">
    <property type="entry name" value="RuvA domain 2-like"/>
    <property type="match status" value="1"/>
</dbReference>
<dbReference type="GO" id="GO:0036297">
    <property type="term" value="P:interstrand cross-link repair"/>
    <property type="evidence" value="ECO:0007669"/>
    <property type="project" value="Ensembl"/>
</dbReference>
<feature type="compositionally biased region" description="Low complexity" evidence="12">
    <location>
        <begin position="899"/>
        <end position="915"/>
    </location>
</feature>
<dbReference type="CDD" id="cd12091">
    <property type="entry name" value="FANCM_ID"/>
    <property type="match status" value="1"/>
</dbReference>
<feature type="compositionally biased region" description="Acidic residues" evidence="12">
    <location>
        <begin position="1571"/>
        <end position="1586"/>
    </location>
</feature>
<accession>H0ZSM4</accession>
<dbReference type="OrthoDB" id="6513042at2759"/>
<dbReference type="GO" id="GO:0016787">
    <property type="term" value="F:hydrolase activity"/>
    <property type="evidence" value="ECO:0007669"/>
    <property type="project" value="UniProtKB-KW"/>
</dbReference>
<dbReference type="GO" id="GO:0009378">
    <property type="term" value="F:four-way junction helicase activity"/>
    <property type="evidence" value="ECO:0007669"/>
    <property type="project" value="TreeGrafter"/>
</dbReference>
<keyword evidence="6" id="KW-0347">Helicase</keyword>
<dbReference type="GO" id="GO:0005524">
    <property type="term" value="F:ATP binding"/>
    <property type="evidence" value="ECO:0007669"/>
    <property type="project" value="UniProtKB-KW"/>
</dbReference>
<dbReference type="FunFam" id="3.40.50.300:FF:000861">
    <property type="entry name" value="Fanconi anemia, complementation group M"/>
    <property type="match status" value="1"/>
</dbReference>
<keyword evidence="3" id="KW-0547">Nucleotide-binding</keyword>
<feature type="region of interest" description="Disordered" evidence="12">
    <location>
        <begin position="1204"/>
        <end position="1465"/>
    </location>
</feature>
<organism evidence="15 16">
    <name type="scientific">Taeniopygia guttata</name>
    <name type="common">Zebra finch</name>
    <name type="synonym">Poephila guttata</name>
    <dbReference type="NCBI Taxonomy" id="59729"/>
    <lineage>
        <taxon>Eukaryota</taxon>
        <taxon>Metazoa</taxon>
        <taxon>Chordata</taxon>
        <taxon>Craniata</taxon>
        <taxon>Vertebrata</taxon>
        <taxon>Euteleostomi</taxon>
        <taxon>Archelosauria</taxon>
        <taxon>Archosauria</taxon>
        <taxon>Dinosauria</taxon>
        <taxon>Saurischia</taxon>
        <taxon>Theropoda</taxon>
        <taxon>Coelurosauria</taxon>
        <taxon>Aves</taxon>
        <taxon>Neognathae</taxon>
        <taxon>Neoaves</taxon>
        <taxon>Telluraves</taxon>
        <taxon>Australaves</taxon>
        <taxon>Passeriformes</taxon>
        <taxon>Passeroidea</taxon>
        <taxon>Estrildidae</taxon>
        <taxon>Estrildinae</taxon>
        <taxon>Taeniopygia</taxon>
    </lineage>
</organism>
<dbReference type="GO" id="GO:0045003">
    <property type="term" value="P:double-strand break repair via synthesis-dependent strand annealing"/>
    <property type="evidence" value="ECO:0007669"/>
    <property type="project" value="TreeGrafter"/>
</dbReference>
<dbReference type="GO" id="GO:0003682">
    <property type="term" value="F:chromatin binding"/>
    <property type="evidence" value="ECO:0007669"/>
    <property type="project" value="Ensembl"/>
</dbReference>
<dbReference type="GO" id="GO:0005654">
    <property type="term" value="C:nucleoplasm"/>
    <property type="evidence" value="ECO:0007669"/>
    <property type="project" value="Ensembl"/>
</dbReference>
<dbReference type="InParanoid" id="H0ZSM4"/>
<dbReference type="Pfam" id="PF00271">
    <property type="entry name" value="Helicase_C"/>
    <property type="match status" value="1"/>
</dbReference>
<dbReference type="Gene3D" id="3.40.50.10130">
    <property type="match status" value="1"/>
</dbReference>
<feature type="region of interest" description="Disordered" evidence="12">
    <location>
        <begin position="896"/>
        <end position="926"/>
    </location>
</feature>
<evidence type="ECO:0000256" key="12">
    <source>
        <dbReference type="SAM" id="MobiDB-lite"/>
    </source>
</evidence>
<dbReference type="Gene3D" id="1.10.150.20">
    <property type="entry name" value="5' to 3' exonuclease, C-terminal subdomain"/>
    <property type="match status" value="1"/>
</dbReference>
<dbReference type="PANTHER" id="PTHR14025">
    <property type="entry name" value="FANCONI ANEMIA GROUP M FANCM FAMILY MEMBER"/>
    <property type="match status" value="1"/>
</dbReference>
<dbReference type="InterPro" id="IPR031879">
    <property type="entry name" value="FANCM-MHF-bd"/>
</dbReference>
<evidence type="ECO:0000256" key="8">
    <source>
        <dbReference type="ARBA" id="ARBA00023204"/>
    </source>
</evidence>
<evidence type="ECO:0000259" key="14">
    <source>
        <dbReference type="PROSITE" id="PS51194"/>
    </source>
</evidence>
<dbReference type="GO" id="GO:0043138">
    <property type="term" value="F:3'-5' DNA helicase activity"/>
    <property type="evidence" value="ECO:0007669"/>
    <property type="project" value="InterPro"/>
</dbReference>
<evidence type="ECO:0000256" key="6">
    <source>
        <dbReference type="ARBA" id="ARBA00022806"/>
    </source>
</evidence>
<feature type="region of interest" description="Disordered" evidence="12">
    <location>
        <begin position="1073"/>
        <end position="1186"/>
    </location>
</feature>
<dbReference type="GO" id="GO:0071821">
    <property type="term" value="C:FANCM-MHF complex"/>
    <property type="evidence" value="ECO:0007669"/>
    <property type="project" value="Ensembl"/>
</dbReference>
<dbReference type="CDD" id="cd18801">
    <property type="entry name" value="SF2_C_FANCM_Hef"/>
    <property type="match status" value="1"/>
</dbReference>
<dbReference type="GO" id="GO:0000785">
    <property type="term" value="C:chromatin"/>
    <property type="evidence" value="ECO:0007669"/>
    <property type="project" value="Ensembl"/>
</dbReference>
<feature type="compositionally biased region" description="Polar residues" evidence="12">
    <location>
        <begin position="1725"/>
        <end position="1750"/>
    </location>
</feature>
<proteinExistence type="inferred from homology"/>
<dbReference type="KEGG" id="tgu:100226778"/>
<dbReference type="Pfam" id="PF00270">
    <property type="entry name" value="DEAD"/>
    <property type="match status" value="1"/>
</dbReference>
<dbReference type="InterPro" id="IPR027417">
    <property type="entry name" value="P-loop_NTPase"/>
</dbReference>